<organism evidence="2 3">
    <name type="scientific">Gymnopilus dilepis</name>
    <dbReference type="NCBI Taxonomy" id="231916"/>
    <lineage>
        <taxon>Eukaryota</taxon>
        <taxon>Fungi</taxon>
        <taxon>Dikarya</taxon>
        <taxon>Basidiomycota</taxon>
        <taxon>Agaricomycotina</taxon>
        <taxon>Agaricomycetes</taxon>
        <taxon>Agaricomycetidae</taxon>
        <taxon>Agaricales</taxon>
        <taxon>Agaricineae</taxon>
        <taxon>Hymenogastraceae</taxon>
        <taxon>Gymnopilus</taxon>
    </lineage>
</organism>
<proteinExistence type="predicted"/>
<feature type="compositionally biased region" description="Basic residues" evidence="1">
    <location>
        <begin position="93"/>
        <end position="105"/>
    </location>
</feature>
<feature type="region of interest" description="Disordered" evidence="1">
    <location>
        <begin position="25"/>
        <end position="112"/>
    </location>
</feature>
<sequence>MATSFSWSDTVQIAFSSCLPCIKPKPGVSLGGPRRNGQADYDSDDPQNQSFNPAINRIPRARPDELQGLLADPEDTDVDAERMSLHSNPGAARRGKKKRRTKKKYSNSDGNPRQITLFGYNLFGRGVAPPIHLPEDEEDALYAGPSSHRQRKISTTSTSTTDSGSSPNPSQTLLTARSTATFDSDAALLDVETIAALSSPDKAAAAIEAAQAAAAAQAALEAERRREREEKEERRRRRRERKEMKRVAEALAAEQQQNDEPGGDGEFEGFQGGVADMIPPPVNATSKTGSGYPRIPNSMYPGVPSDSGSEGFGRFVTAGPPSVPPPPPTEHSNPLSHADDEDDAADLDGSLYARKAPRDGGALGSDSRSRTSASTSDRGAQMFPDPRNVLKQMHAHSQSHSSRSQQSHARSASLSQSSSSRMNSPSPYQTQFQANDNNNTPSPSAFDKTKKSKSSKSSSSRTTQSRSSTTTSSQSPSLPSPVSPTFTGIPDGNGLHAPQKHVEQGLGFFDLEDEALLKERAAKKASGGLTGTANVEQRSDFPAARIGGGFPMTGFGGGGAAGGRKTRDFGAFLARRGDDGDEDGGDGL</sequence>
<gene>
    <name evidence="2" type="ORF">CVT26_000320</name>
</gene>
<dbReference type="OrthoDB" id="3255924at2759"/>
<feature type="compositionally biased region" description="Low complexity" evidence="1">
    <location>
        <begin position="395"/>
        <end position="421"/>
    </location>
</feature>
<feature type="compositionally biased region" description="Low complexity" evidence="1">
    <location>
        <begin position="154"/>
        <end position="166"/>
    </location>
</feature>
<feature type="region of interest" description="Disordered" evidence="1">
    <location>
        <begin position="213"/>
        <end position="501"/>
    </location>
</feature>
<dbReference type="EMBL" id="NHYE01005647">
    <property type="protein sequence ID" value="PPQ65703.1"/>
    <property type="molecule type" value="Genomic_DNA"/>
</dbReference>
<dbReference type="InParanoid" id="A0A409VHF7"/>
<feature type="compositionally biased region" description="Low complexity" evidence="1">
    <location>
        <begin position="364"/>
        <end position="380"/>
    </location>
</feature>
<feature type="compositionally biased region" description="Low complexity" evidence="1">
    <location>
        <begin position="455"/>
        <end position="477"/>
    </location>
</feature>
<reference evidence="2 3" key="1">
    <citation type="journal article" date="2018" name="Evol. Lett.">
        <title>Horizontal gene cluster transfer increased hallucinogenic mushroom diversity.</title>
        <authorList>
            <person name="Reynolds H.T."/>
            <person name="Vijayakumar V."/>
            <person name="Gluck-Thaler E."/>
            <person name="Korotkin H.B."/>
            <person name="Matheny P.B."/>
            <person name="Slot J.C."/>
        </authorList>
    </citation>
    <scope>NUCLEOTIDE SEQUENCE [LARGE SCALE GENOMIC DNA]</scope>
    <source>
        <strain evidence="2 3">SRW20</strain>
    </source>
</reference>
<accession>A0A409VHF7</accession>
<evidence type="ECO:0000313" key="2">
    <source>
        <dbReference type="EMBL" id="PPQ65703.1"/>
    </source>
</evidence>
<feature type="region of interest" description="Disordered" evidence="1">
    <location>
        <begin position="524"/>
        <end position="546"/>
    </location>
</feature>
<evidence type="ECO:0000313" key="3">
    <source>
        <dbReference type="Proteomes" id="UP000284706"/>
    </source>
</evidence>
<keyword evidence="3" id="KW-1185">Reference proteome</keyword>
<name>A0A409VHF7_9AGAR</name>
<comment type="caution">
    <text evidence="2">The sequence shown here is derived from an EMBL/GenBank/DDBJ whole genome shotgun (WGS) entry which is preliminary data.</text>
</comment>
<evidence type="ECO:0000256" key="1">
    <source>
        <dbReference type="SAM" id="MobiDB-lite"/>
    </source>
</evidence>
<feature type="region of interest" description="Disordered" evidence="1">
    <location>
        <begin position="142"/>
        <end position="172"/>
    </location>
</feature>
<feature type="compositionally biased region" description="Basic and acidic residues" evidence="1">
    <location>
        <begin position="221"/>
        <end position="233"/>
    </location>
</feature>
<dbReference type="Proteomes" id="UP000284706">
    <property type="component" value="Unassembled WGS sequence"/>
</dbReference>
<dbReference type="AlphaFoldDB" id="A0A409VHF7"/>
<feature type="compositionally biased region" description="Polar residues" evidence="1">
    <location>
        <begin position="422"/>
        <end position="443"/>
    </location>
</feature>
<protein>
    <submittedName>
        <fullName evidence="2">Uncharacterized protein</fullName>
    </submittedName>
</protein>